<feature type="region of interest" description="Disordered" evidence="9">
    <location>
        <begin position="1"/>
        <end position="120"/>
    </location>
</feature>
<dbReference type="GO" id="GO:0003712">
    <property type="term" value="F:transcription coregulator activity"/>
    <property type="evidence" value="ECO:0007669"/>
    <property type="project" value="TreeGrafter"/>
</dbReference>
<keyword evidence="8" id="KW-0539">Nucleus</keyword>
<evidence type="ECO:0000256" key="1">
    <source>
        <dbReference type="ARBA" id="ARBA00004123"/>
    </source>
</evidence>
<evidence type="ECO:0000256" key="5">
    <source>
        <dbReference type="ARBA" id="ARBA00022491"/>
    </source>
</evidence>
<accession>A0AAN7WKI8</accession>
<dbReference type="PANTHER" id="PTHR28246">
    <property type="entry name" value="G1-SPECIFIC TRANSCRIPTIONAL REPRESSOR WHI5-RELATED"/>
    <property type="match status" value="1"/>
</dbReference>
<sequence>METISAYHATPNTQISHIRHSAAARPSKSNPAQQETRSMQAPETTYSQPLSAPASQESFISTRSDASSVQPPLQSSNSNLSQLTNYTDPTSPAKQQHEQRNGTAPASQRRAITPEGQQDAVSRADYALASPMSVVSPAANGAKRTASGHVKNAPSLPSTPLAATFADRMARRESISSTGSRAGELAATLKTRLGYAMAKVQHGWEHKTIAEVEQLATQKMSIPNRHSMSHVDYSHRPVSAGLSNGTARLSMYESYGPPMMDGTTSPPSKRRSGNYSNFMASPQQARPAWSNAPHLQPPADIRPGTSSTQQMYYLAPSGQNSAQNLQNAMSPPRTPVNGHSSRRPTTIRTDIQIQEAESEALQALFQLGSPHTSQISRQQNNASQASSSQASPQRTEYPTPRRVTFARSESGSSARGSSAEGAGPEV</sequence>
<feature type="region of interest" description="Disordered" evidence="9">
    <location>
        <begin position="321"/>
        <end position="344"/>
    </location>
</feature>
<feature type="compositionally biased region" description="Low complexity" evidence="9">
    <location>
        <begin position="70"/>
        <end position="83"/>
    </location>
</feature>
<protein>
    <submittedName>
        <fullName evidence="10">Uncharacterized protein</fullName>
    </submittedName>
</protein>
<proteinExistence type="inferred from homology"/>
<dbReference type="Pfam" id="PF08528">
    <property type="entry name" value="Whi5"/>
    <property type="match status" value="1"/>
</dbReference>
<feature type="compositionally biased region" description="Low complexity" evidence="9">
    <location>
        <begin position="373"/>
        <end position="394"/>
    </location>
</feature>
<reference evidence="10" key="1">
    <citation type="submission" date="2023-08" db="EMBL/GenBank/DDBJ databases">
        <title>Black Yeasts Isolated from many extreme environments.</title>
        <authorList>
            <person name="Coleine C."/>
            <person name="Stajich J.E."/>
            <person name="Selbmann L."/>
        </authorList>
    </citation>
    <scope>NUCLEOTIDE SEQUENCE</scope>
    <source>
        <strain evidence="10">CCFEE 5810</strain>
    </source>
</reference>
<dbReference type="InterPro" id="IPR013734">
    <property type="entry name" value="TF_Nrm1/Whi5"/>
</dbReference>
<keyword evidence="5" id="KW-0678">Repressor</keyword>
<keyword evidence="6" id="KW-0805">Transcription regulation</keyword>
<comment type="similarity">
    <text evidence="3">Belongs to the WHI5/NRM1 family.</text>
</comment>
<dbReference type="GO" id="GO:0033309">
    <property type="term" value="C:SBF transcription complex"/>
    <property type="evidence" value="ECO:0007669"/>
    <property type="project" value="TreeGrafter"/>
</dbReference>
<feature type="compositionally biased region" description="Low complexity" evidence="9">
    <location>
        <begin position="406"/>
        <end position="426"/>
    </location>
</feature>
<evidence type="ECO:0000256" key="4">
    <source>
        <dbReference type="ARBA" id="ARBA00022490"/>
    </source>
</evidence>
<comment type="subcellular location">
    <subcellularLocation>
        <location evidence="2">Cytoplasm</location>
    </subcellularLocation>
    <subcellularLocation>
        <location evidence="1">Nucleus</location>
    </subcellularLocation>
</comment>
<gene>
    <name evidence="10" type="ORF">LTR97_005330</name>
</gene>
<keyword evidence="7" id="KW-0804">Transcription</keyword>
<evidence type="ECO:0000256" key="7">
    <source>
        <dbReference type="ARBA" id="ARBA00023163"/>
    </source>
</evidence>
<keyword evidence="4" id="KW-0963">Cytoplasm</keyword>
<feature type="region of interest" description="Disordered" evidence="9">
    <location>
        <begin position="367"/>
        <end position="426"/>
    </location>
</feature>
<feature type="compositionally biased region" description="Polar residues" evidence="9">
    <location>
        <begin position="262"/>
        <end position="284"/>
    </location>
</feature>
<name>A0AAN7WKI8_9PEZI</name>
<evidence type="ECO:0000256" key="3">
    <source>
        <dbReference type="ARBA" id="ARBA00006922"/>
    </source>
</evidence>
<feature type="compositionally biased region" description="Polar residues" evidence="9">
    <location>
        <begin position="27"/>
        <end position="69"/>
    </location>
</feature>
<dbReference type="Proteomes" id="UP001310594">
    <property type="component" value="Unassembled WGS sequence"/>
</dbReference>
<evidence type="ECO:0000256" key="2">
    <source>
        <dbReference type="ARBA" id="ARBA00004496"/>
    </source>
</evidence>
<feature type="compositionally biased region" description="Polar residues" evidence="9">
    <location>
        <begin position="84"/>
        <end position="94"/>
    </location>
</feature>
<dbReference type="PANTHER" id="PTHR28246:SF1">
    <property type="entry name" value="G1-SPECIFIC TRANSCRIPTIONAL REPRESSOR WHI5-RELATED"/>
    <property type="match status" value="1"/>
</dbReference>
<comment type="caution">
    <text evidence="10">The sequence shown here is derived from an EMBL/GenBank/DDBJ whole genome shotgun (WGS) entry which is preliminary data.</text>
</comment>
<evidence type="ECO:0000256" key="9">
    <source>
        <dbReference type="SAM" id="MobiDB-lite"/>
    </source>
</evidence>
<dbReference type="GO" id="GO:0005737">
    <property type="term" value="C:cytoplasm"/>
    <property type="evidence" value="ECO:0007669"/>
    <property type="project" value="UniProtKB-SubCell"/>
</dbReference>
<evidence type="ECO:0000313" key="10">
    <source>
        <dbReference type="EMBL" id="KAK5700813.1"/>
    </source>
</evidence>
<feature type="region of interest" description="Disordered" evidence="9">
    <location>
        <begin position="139"/>
        <end position="159"/>
    </location>
</feature>
<evidence type="ECO:0000256" key="6">
    <source>
        <dbReference type="ARBA" id="ARBA00023015"/>
    </source>
</evidence>
<feature type="region of interest" description="Disordered" evidence="9">
    <location>
        <begin position="256"/>
        <end position="306"/>
    </location>
</feature>
<evidence type="ECO:0000313" key="11">
    <source>
        <dbReference type="Proteomes" id="UP001310594"/>
    </source>
</evidence>
<dbReference type="InterPro" id="IPR039198">
    <property type="entry name" value="Srl3/Whi5"/>
</dbReference>
<organism evidence="10 11">
    <name type="scientific">Elasticomyces elasticus</name>
    <dbReference type="NCBI Taxonomy" id="574655"/>
    <lineage>
        <taxon>Eukaryota</taxon>
        <taxon>Fungi</taxon>
        <taxon>Dikarya</taxon>
        <taxon>Ascomycota</taxon>
        <taxon>Pezizomycotina</taxon>
        <taxon>Dothideomycetes</taxon>
        <taxon>Dothideomycetidae</taxon>
        <taxon>Mycosphaerellales</taxon>
        <taxon>Teratosphaeriaceae</taxon>
        <taxon>Elasticomyces</taxon>
    </lineage>
</organism>
<evidence type="ECO:0000256" key="8">
    <source>
        <dbReference type="ARBA" id="ARBA00023242"/>
    </source>
</evidence>
<dbReference type="GO" id="GO:0000082">
    <property type="term" value="P:G1/S transition of mitotic cell cycle"/>
    <property type="evidence" value="ECO:0007669"/>
    <property type="project" value="InterPro"/>
</dbReference>
<dbReference type="AlphaFoldDB" id="A0AAN7WKI8"/>
<dbReference type="EMBL" id="JAVRQU010000007">
    <property type="protein sequence ID" value="KAK5700813.1"/>
    <property type="molecule type" value="Genomic_DNA"/>
</dbReference>